<gene>
    <name evidence="2" type="ORF">IW261DRAFT_1611299</name>
</gene>
<sequence length="381" mass="42047">MMLPQFGEYFTFTLDPVASLKSLNDAEVTEACKALGSGKAYVASVINLLSLPVPGAEYVSVALTLVSKGLPEGLPESFITPDMSVAILPNTSNPLSRPPLEPSVPLPWSYCYHPTQSMTTCRIKNDIILGKPWPPPKCHIDGHAQNLLGGTYFHEDADRREALRQAQEPLSTTEQLEEREASSVISPLPEPQSDARNDYGASIKEPEGEGSVAAFDAQSKYSESPSTDGEGCESRQSTHKRLFSFKSFLRGLFRKFLPCVLCLRGTFCDDDGSSVLSESFDPYAVIGNLFGPPPEDTMPVIVVSKNLRAVQEINNPWDFFRELDALKRIEEQYYERVKAKTEAAIESARQKDEQLHARLQAKMPQRDLDTSSPSISPVSKS</sequence>
<feature type="region of interest" description="Disordered" evidence="1">
    <location>
        <begin position="167"/>
        <end position="211"/>
    </location>
</feature>
<proteinExistence type="predicted"/>
<dbReference type="Proteomes" id="UP001175227">
    <property type="component" value="Unassembled WGS sequence"/>
</dbReference>
<comment type="caution">
    <text evidence="2">The sequence shown here is derived from an EMBL/GenBank/DDBJ whole genome shotgun (WGS) entry which is preliminary data.</text>
</comment>
<protein>
    <submittedName>
        <fullName evidence="2">Uncharacterized protein</fullName>
    </submittedName>
</protein>
<organism evidence="2 3">
    <name type="scientific">Armillaria novae-zelandiae</name>
    <dbReference type="NCBI Taxonomy" id="153914"/>
    <lineage>
        <taxon>Eukaryota</taxon>
        <taxon>Fungi</taxon>
        <taxon>Dikarya</taxon>
        <taxon>Basidiomycota</taxon>
        <taxon>Agaricomycotina</taxon>
        <taxon>Agaricomycetes</taxon>
        <taxon>Agaricomycetidae</taxon>
        <taxon>Agaricales</taxon>
        <taxon>Marasmiineae</taxon>
        <taxon>Physalacriaceae</taxon>
        <taxon>Armillaria</taxon>
    </lineage>
</organism>
<dbReference type="AlphaFoldDB" id="A0AA39NWK7"/>
<keyword evidence="3" id="KW-1185">Reference proteome</keyword>
<accession>A0AA39NWK7</accession>
<evidence type="ECO:0000313" key="3">
    <source>
        <dbReference type="Proteomes" id="UP001175227"/>
    </source>
</evidence>
<feature type="compositionally biased region" description="Low complexity" evidence="1">
    <location>
        <begin position="371"/>
        <end position="381"/>
    </location>
</feature>
<feature type="region of interest" description="Disordered" evidence="1">
    <location>
        <begin position="348"/>
        <end position="381"/>
    </location>
</feature>
<name>A0AA39NWK7_9AGAR</name>
<evidence type="ECO:0000313" key="2">
    <source>
        <dbReference type="EMBL" id="KAK0473076.1"/>
    </source>
</evidence>
<reference evidence="2" key="1">
    <citation type="submission" date="2023-06" db="EMBL/GenBank/DDBJ databases">
        <authorList>
            <consortium name="Lawrence Berkeley National Laboratory"/>
            <person name="Ahrendt S."/>
            <person name="Sahu N."/>
            <person name="Indic B."/>
            <person name="Wong-Bajracharya J."/>
            <person name="Merenyi Z."/>
            <person name="Ke H.-M."/>
            <person name="Monk M."/>
            <person name="Kocsube S."/>
            <person name="Drula E."/>
            <person name="Lipzen A."/>
            <person name="Balint B."/>
            <person name="Henrissat B."/>
            <person name="Andreopoulos B."/>
            <person name="Martin F.M."/>
            <person name="Harder C.B."/>
            <person name="Rigling D."/>
            <person name="Ford K.L."/>
            <person name="Foster G.D."/>
            <person name="Pangilinan J."/>
            <person name="Papanicolaou A."/>
            <person name="Barry K."/>
            <person name="LaButti K."/>
            <person name="Viragh M."/>
            <person name="Koriabine M."/>
            <person name="Yan M."/>
            <person name="Riley R."/>
            <person name="Champramary S."/>
            <person name="Plett K.L."/>
            <person name="Tsai I.J."/>
            <person name="Slot J."/>
            <person name="Sipos G."/>
            <person name="Plett J."/>
            <person name="Nagy L.G."/>
            <person name="Grigoriev I.V."/>
        </authorList>
    </citation>
    <scope>NUCLEOTIDE SEQUENCE</scope>
    <source>
        <strain evidence="2">ICMP 16352</strain>
    </source>
</reference>
<dbReference type="EMBL" id="JAUEPR010000035">
    <property type="protein sequence ID" value="KAK0473076.1"/>
    <property type="molecule type" value="Genomic_DNA"/>
</dbReference>
<evidence type="ECO:0000256" key="1">
    <source>
        <dbReference type="SAM" id="MobiDB-lite"/>
    </source>
</evidence>